<dbReference type="EMBL" id="BJTG01000008">
    <property type="protein sequence ID" value="GEJ58674.1"/>
    <property type="molecule type" value="Genomic_DNA"/>
</dbReference>
<evidence type="ECO:0008006" key="11">
    <source>
        <dbReference type="Google" id="ProtNLM"/>
    </source>
</evidence>
<protein>
    <recommendedName>
        <fullName evidence="11">Peptidase M16 domain protein</fullName>
    </recommendedName>
</protein>
<dbReference type="InterPro" id="IPR050626">
    <property type="entry name" value="Peptidase_M16"/>
</dbReference>
<feature type="signal peptide" evidence="6">
    <location>
        <begin position="1"/>
        <end position="20"/>
    </location>
</feature>
<evidence type="ECO:0000256" key="3">
    <source>
        <dbReference type="ARBA" id="ARBA00022801"/>
    </source>
</evidence>
<dbReference type="InterPro" id="IPR007863">
    <property type="entry name" value="Peptidase_M16_C"/>
</dbReference>
<evidence type="ECO:0000256" key="2">
    <source>
        <dbReference type="ARBA" id="ARBA00022670"/>
    </source>
</evidence>
<sequence>MHLALALCGALALAAAPASKPTPIPATPYQQFKLPNGLNVILSEDHTAPIVGVDVHYDVGSKDEKPGRTGFAHLFEHLMFQGSEHLAKGEADRLIENVGGGANGATSQDQTVYWEQVPSNALEQALFIESDRMGWLLPTLDQAKLDNQREVVKNERRQSYEMQPYGTAFIELMANVWDPEFPYHWLPIGSHEDLTAATLQDVRDFFKRWYGPNNASLAIAGDFDPAEARRLVEKWFGAIPASPPPDHRAPSPKPIAGEKRVTIEDEVELPRVYVAWQSPRAFAADDAALDLLADVLADGKSARLVKRLVMDERIAQNVSAGQQSELLAGTFLVVATPKPGQTVEKLLGEIDQEIERLKREPPQPEELERAVNKTESGAVFSLEPVGGFGGRAATLNRYWFQTGDPGYFPKDIARYRQVTPEDVRAAAARWLKKDARVVLTVKPRATAAKETK</sequence>
<keyword evidence="5" id="KW-0482">Metalloprotease</keyword>
<dbReference type="Pfam" id="PF05193">
    <property type="entry name" value="Peptidase_M16_C"/>
    <property type="match status" value="1"/>
</dbReference>
<feature type="chain" id="PRO_5029512895" description="Peptidase M16 domain protein" evidence="6">
    <location>
        <begin position="21"/>
        <end position="452"/>
    </location>
</feature>
<accession>A0A7I9VQI7</accession>
<dbReference type="Proteomes" id="UP000503640">
    <property type="component" value="Unassembled WGS sequence"/>
</dbReference>
<dbReference type="GO" id="GO:0046872">
    <property type="term" value="F:metal ion binding"/>
    <property type="evidence" value="ECO:0007669"/>
    <property type="project" value="InterPro"/>
</dbReference>
<dbReference type="Pfam" id="PF00675">
    <property type="entry name" value="Peptidase_M16"/>
    <property type="match status" value="1"/>
</dbReference>
<name>A0A7I9VQI7_9BACT</name>
<keyword evidence="10" id="KW-1185">Reference proteome</keyword>
<evidence type="ECO:0000313" key="9">
    <source>
        <dbReference type="EMBL" id="GEJ58674.1"/>
    </source>
</evidence>
<dbReference type="PANTHER" id="PTHR43690">
    <property type="entry name" value="NARDILYSIN"/>
    <property type="match status" value="1"/>
</dbReference>
<dbReference type="InterPro" id="IPR011765">
    <property type="entry name" value="Pept_M16_N"/>
</dbReference>
<dbReference type="PANTHER" id="PTHR43690:SF35">
    <property type="entry name" value="NON-CATALYTIC MEMBER OF PEPTIDASE SUBFAMILY M16B-RELATED"/>
    <property type="match status" value="1"/>
</dbReference>
<evidence type="ECO:0000256" key="5">
    <source>
        <dbReference type="ARBA" id="ARBA00023049"/>
    </source>
</evidence>
<keyword evidence="2" id="KW-0645">Protease</keyword>
<dbReference type="AlphaFoldDB" id="A0A7I9VQI7"/>
<dbReference type="RefSeq" id="WP_176067447.1">
    <property type="nucleotide sequence ID" value="NZ_BJTG01000008.1"/>
</dbReference>
<evidence type="ECO:0000313" key="10">
    <source>
        <dbReference type="Proteomes" id="UP000503640"/>
    </source>
</evidence>
<dbReference type="GO" id="GO:0008237">
    <property type="term" value="F:metallopeptidase activity"/>
    <property type="evidence" value="ECO:0007669"/>
    <property type="project" value="UniProtKB-KW"/>
</dbReference>
<evidence type="ECO:0000256" key="6">
    <source>
        <dbReference type="SAM" id="SignalP"/>
    </source>
</evidence>
<evidence type="ECO:0000259" key="8">
    <source>
        <dbReference type="Pfam" id="PF05193"/>
    </source>
</evidence>
<organism evidence="9 10">
    <name type="scientific">Anaeromyxobacter diazotrophicus</name>
    <dbReference type="NCBI Taxonomy" id="2590199"/>
    <lineage>
        <taxon>Bacteria</taxon>
        <taxon>Pseudomonadati</taxon>
        <taxon>Myxococcota</taxon>
        <taxon>Myxococcia</taxon>
        <taxon>Myxococcales</taxon>
        <taxon>Cystobacterineae</taxon>
        <taxon>Anaeromyxobacteraceae</taxon>
        <taxon>Anaeromyxobacter</taxon>
    </lineage>
</organism>
<feature type="domain" description="Peptidase M16 N-terminal" evidence="7">
    <location>
        <begin position="40"/>
        <end position="169"/>
    </location>
</feature>
<gene>
    <name evidence="9" type="ORF">AMYX_34150</name>
</gene>
<proteinExistence type="inferred from homology"/>
<evidence type="ECO:0000256" key="1">
    <source>
        <dbReference type="ARBA" id="ARBA00007261"/>
    </source>
</evidence>
<evidence type="ECO:0000256" key="4">
    <source>
        <dbReference type="ARBA" id="ARBA00022833"/>
    </source>
</evidence>
<dbReference type="GO" id="GO:0006508">
    <property type="term" value="P:proteolysis"/>
    <property type="evidence" value="ECO:0007669"/>
    <property type="project" value="UniProtKB-KW"/>
</dbReference>
<keyword evidence="6" id="KW-0732">Signal</keyword>
<dbReference type="Gene3D" id="3.30.830.10">
    <property type="entry name" value="Metalloenzyme, LuxS/M16 peptidase-like"/>
    <property type="match status" value="2"/>
</dbReference>
<keyword evidence="4" id="KW-0862">Zinc</keyword>
<dbReference type="SUPFAM" id="SSF63411">
    <property type="entry name" value="LuxS/MPP-like metallohydrolase"/>
    <property type="match status" value="2"/>
</dbReference>
<comment type="similarity">
    <text evidence="1">Belongs to the peptidase M16 family.</text>
</comment>
<evidence type="ECO:0000259" key="7">
    <source>
        <dbReference type="Pfam" id="PF00675"/>
    </source>
</evidence>
<feature type="domain" description="Peptidase M16 C-terminal" evidence="8">
    <location>
        <begin position="197"/>
        <end position="373"/>
    </location>
</feature>
<dbReference type="InterPro" id="IPR011249">
    <property type="entry name" value="Metalloenz_LuxS/M16"/>
</dbReference>
<comment type="caution">
    <text evidence="9">The sequence shown here is derived from an EMBL/GenBank/DDBJ whole genome shotgun (WGS) entry which is preliminary data.</text>
</comment>
<reference evidence="10" key="1">
    <citation type="journal article" date="2020" name="Appl. Environ. Microbiol.">
        <title>Diazotrophic Anaeromyxobacter Isolates from Soils.</title>
        <authorList>
            <person name="Masuda Y."/>
            <person name="Yamanaka H."/>
            <person name="Xu Z.X."/>
            <person name="Shiratori Y."/>
            <person name="Aono T."/>
            <person name="Amachi S."/>
            <person name="Senoo K."/>
            <person name="Itoh H."/>
        </authorList>
    </citation>
    <scope>NUCLEOTIDE SEQUENCE [LARGE SCALE GENOMIC DNA]</scope>
    <source>
        <strain evidence="10">R267</strain>
    </source>
</reference>
<keyword evidence="3" id="KW-0378">Hydrolase</keyword>